<comment type="caution">
    <text evidence="3">The sequence shown here is derived from an EMBL/GenBank/DDBJ whole genome shotgun (WGS) entry which is preliminary data.</text>
</comment>
<dbReference type="RefSeq" id="WP_063179238.1">
    <property type="nucleotide sequence ID" value="NZ_LQNT01000009.1"/>
</dbReference>
<evidence type="ECO:0000259" key="2">
    <source>
        <dbReference type="Pfam" id="PF14493"/>
    </source>
</evidence>
<dbReference type="EMBL" id="LQNT01000009">
    <property type="protein sequence ID" value="KZE38082.1"/>
    <property type="molecule type" value="Genomic_DNA"/>
</dbReference>
<evidence type="ECO:0000313" key="3">
    <source>
        <dbReference type="EMBL" id="KZE38082.1"/>
    </source>
</evidence>
<dbReference type="InterPro" id="IPR029491">
    <property type="entry name" value="Helicase_HTH"/>
</dbReference>
<evidence type="ECO:0000256" key="1">
    <source>
        <dbReference type="SAM" id="MobiDB-lite"/>
    </source>
</evidence>
<name>A0A161REA7_9BACL</name>
<gene>
    <name evidence="3" type="ORF">AV656_03905</name>
</gene>
<reference evidence="3 4" key="1">
    <citation type="submission" date="2016-01" db="EMBL/GenBank/DDBJ databases">
        <title>Whole genome sequencing of Bhargavaea cecembensis T14.</title>
        <authorList>
            <person name="Hong K.W."/>
        </authorList>
    </citation>
    <scope>NUCLEOTIDE SEQUENCE [LARGE SCALE GENOMIC DNA]</scope>
    <source>
        <strain evidence="3 4">T14</strain>
    </source>
</reference>
<protein>
    <recommendedName>
        <fullName evidence="2">Helicase Helix-turn-helix domain-containing protein</fullName>
    </recommendedName>
</protein>
<sequence>MSFDDILLNIISRLDGERYKHAAFHLMKGKRSGQTLQDTEYYGLHPFFGMLPSLHAKDFDLAYRRLLASGLITEKEDGTVFLSEAGKMRAAALEPVRLNGWVYRGMEQLFFARLALTVQTVSHLSAGDRTFMPVSADPSVQRVVRNLFATVVRGMNPKEIAVEIRNGLESTGMEDARLSRFLARLSGKGMSGMTWHQLSELSGLSEMDLKVEYVETLHIWLDVISEQQTPLLVALSQGVRAESPLTGSAKKTDELYRAGMGMEEIAERRNLKMSTIEDHFVEIAINDPAFPLRKFAAQEDIEDVRSEAARLGTRKLSVLKKSFPGLSYFQLRLILARLGKEDGSDGHDNPGKPGQPAETGHRI</sequence>
<accession>A0A161REA7</accession>
<dbReference type="Pfam" id="PF14493">
    <property type="entry name" value="HTH_40"/>
    <property type="match status" value="1"/>
</dbReference>
<proteinExistence type="predicted"/>
<dbReference type="OrthoDB" id="2354672at2"/>
<dbReference type="Proteomes" id="UP000076490">
    <property type="component" value="Unassembled WGS sequence"/>
</dbReference>
<feature type="region of interest" description="Disordered" evidence="1">
    <location>
        <begin position="340"/>
        <end position="363"/>
    </location>
</feature>
<evidence type="ECO:0000313" key="4">
    <source>
        <dbReference type="Proteomes" id="UP000076490"/>
    </source>
</evidence>
<dbReference type="AlphaFoldDB" id="A0A161REA7"/>
<organism evidence="3 4">
    <name type="scientific">Bhargavaea cecembensis</name>
    <dbReference type="NCBI Taxonomy" id="394098"/>
    <lineage>
        <taxon>Bacteria</taxon>
        <taxon>Bacillati</taxon>
        <taxon>Bacillota</taxon>
        <taxon>Bacilli</taxon>
        <taxon>Bacillales</taxon>
        <taxon>Caryophanaceae</taxon>
        <taxon>Bhargavaea</taxon>
    </lineage>
</organism>
<feature type="compositionally biased region" description="Basic and acidic residues" evidence="1">
    <location>
        <begin position="340"/>
        <end position="350"/>
    </location>
</feature>
<feature type="domain" description="Helicase Helix-turn-helix" evidence="2">
    <location>
        <begin position="248"/>
        <end position="335"/>
    </location>
</feature>